<dbReference type="EMBL" id="AONC01000068">
    <property type="protein sequence ID" value="EXJ13480.1"/>
    <property type="molecule type" value="Genomic_DNA"/>
</dbReference>
<keyword evidence="2" id="KW-1185">Reference proteome</keyword>
<gene>
    <name evidence="1" type="ORF">D779_3698</name>
</gene>
<dbReference type="AlphaFoldDB" id="W9VSY4"/>
<comment type="caution">
    <text evidence="1">The sequence shown here is derived from an EMBL/GenBank/DDBJ whole genome shotgun (WGS) entry which is preliminary data.</text>
</comment>
<dbReference type="STRING" id="1249627.D779_3698"/>
<reference evidence="1 2" key="1">
    <citation type="submission" date="2012-11" db="EMBL/GenBank/DDBJ databases">
        <title>Genome assembly of Thiorhodococcus sp. AK35.</title>
        <authorList>
            <person name="Nupur N."/>
            <person name="Khatri I."/>
            <person name="Subramanian S."/>
            <person name="Pinnaka A."/>
        </authorList>
    </citation>
    <scope>NUCLEOTIDE SEQUENCE [LARGE SCALE GENOMIC DNA]</scope>
    <source>
        <strain evidence="1 2">AK35</strain>
    </source>
</reference>
<evidence type="ECO:0000313" key="2">
    <source>
        <dbReference type="Proteomes" id="UP000019460"/>
    </source>
</evidence>
<protein>
    <submittedName>
        <fullName evidence="1">Uncharacterized protein</fullName>
    </submittedName>
</protein>
<dbReference type="Proteomes" id="UP000019460">
    <property type="component" value="Unassembled WGS sequence"/>
</dbReference>
<name>W9VSY4_9GAMM</name>
<evidence type="ECO:0000313" key="1">
    <source>
        <dbReference type="EMBL" id="EXJ13480.1"/>
    </source>
</evidence>
<proteinExistence type="predicted"/>
<accession>W9VSY4</accession>
<organism evidence="1 2">
    <name type="scientific">Imhoffiella purpurea</name>
    <dbReference type="NCBI Taxonomy" id="1249627"/>
    <lineage>
        <taxon>Bacteria</taxon>
        <taxon>Pseudomonadati</taxon>
        <taxon>Pseudomonadota</taxon>
        <taxon>Gammaproteobacteria</taxon>
        <taxon>Chromatiales</taxon>
        <taxon>Chromatiaceae</taxon>
        <taxon>Imhoffiella</taxon>
    </lineage>
</organism>
<sequence length="49" mass="5538">MSKNPTDEALPTVPRSVIWFSVRLFQPGLCLDPRGVPGIEFHIFDQGLR</sequence>